<keyword evidence="2" id="KW-1185">Reference proteome</keyword>
<protein>
    <submittedName>
        <fullName evidence="1">Uncharacterized protein</fullName>
    </submittedName>
</protein>
<accession>A0A7W9UXI4</accession>
<evidence type="ECO:0000313" key="2">
    <source>
        <dbReference type="Proteomes" id="UP000588098"/>
    </source>
</evidence>
<organism evidence="1 2">
    <name type="scientific">Streptomyces zagrosensis</name>
    <dbReference type="NCBI Taxonomy" id="1042984"/>
    <lineage>
        <taxon>Bacteria</taxon>
        <taxon>Bacillati</taxon>
        <taxon>Actinomycetota</taxon>
        <taxon>Actinomycetes</taxon>
        <taxon>Kitasatosporales</taxon>
        <taxon>Streptomycetaceae</taxon>
        <taxon>Streptomyces</taxon>
    </lineage>
</organism>
<name>A0A7W9UXI4_9ACTN</name>
<sequence>MFRRRARDREIREAQRVGQAMLAVYAELPCSILPGRVAATAPPVPVGPAEGGLVAPPG</sequence>
<dbReference type="EMBL" id="JACHJL010000002">
    <property type="protein sequence ID" value="MBB5934351.1"/>
    <property type="molecule type" value="Genomic_DNA"/>
</dbReference>
<proteinExistence type="predicted"/>
<gene>
    <name evidence="1" type="ORF">FHS42_001377</name>
</gene>
<evidence type="ECO:0000313" key="1">
    <source>
        <dbReference type="EMBL" id="MBB5934351.1"/>
    </source>
</evidence>
<reference evidence="1 2" key="1">
    <citation type="submission" date="2020-08" db="EMBL/GenBank/DDBJ databases">
        <title>Genomic Encyclopedia of Type Strains, Phase III (KMG-III): the genomes of soil and plant-associated and newly described type strains.</title>
        <authorList>
            <person name="Whitman W."/>
        </authorList>
    </citation>
    <scope>NUCLEOTIDE SEQUENCE [LARGE SCALE GENOMIC DNA]</scope>
    <source>
        <strain evidence="1 2">CECT 8305</strain>
    </source>
</reference>
<dbReference type="AlphaFoldDB" id="A0A7W9UXI4"/>
<dbReference type="Proteomes" id="UP000588098">
    <property type="component" value="Unassembled WGS sequence"/>
</dbReference>
<comment type="caution">
    <text evidence="1">The sequence shown here is derived from an EMBL/GenBank/DDBJ whole genome shotgun (WGS) entry which is preliminary data.</text>
</comment>